<dbReference type="AlphaFoldDB" id="A0A6P3VX03"/>
<evidence type="ECO:0000256" key="1">
    <source>
        <dbReference type="ARBA" id="ARBA00004123"/>
    </source>
</evidence>
<dbReference type="InterPro" id="IPR026236">
    <property type="entry name" value="Int2_metazoa"/>
</dbReference>
<gene>
    <name evidence="6" type="primary">ints2</name>
</gene>
<dbReference type="PANTHER" id="PTHR28608">
    <property type="entry name" value="INTEGRATOR COMPLEX SUBUNIT 2"/>
    <property type="match status" value="1"/>
</dbReference>
<comment type="similarity">
    <text evidence="2">Belongs to the Integrator subunit 2 family.</text>
</comment>
<evidence type="ECO:0000313" key="5">
    <source>
        <dbReference type="Proteomes" id="UP000515152"/>
    </source>
</evidence>
<evidence type="ECO:0000256" key="4">
    <source>
        <dbReference type="SAM" id="MobiDB-lite"/>
    </source>
</evidence>
<evidence type="ECO:0000256" key="2">
    <source>
        <dbReference type="ARBA" id="ARBA00006705"/>
    </source>
</evidence>
<dbReference type="KEGG" id="char:105900697"/>
<comment type="subcellular location">
    <subcellularLocation>
        <location evidence="1">Nucleus</location>
    </subcellularLocation>
</comment>
<dbReference type="OrthoDB" id="70899at2759"/>
<dbReference type="PRINTS" id="PR02105">
    <property type="entry name" value="INTSUBUNIT2"/>
</dbReference>
<reference evidence="6" key="1">
    <citation type="submission" date="2025-08" db="UniProtKB">
        <authorList>
            <consortium name="RefSeq"/>
        </authorList>
    </citation>
    <scope>IDENTIFICATION</scope>
</reference>
<sequence>MSDSAGLQFVSPYAFEAMQKVDVARLAALSDPELRLLLPCLVRMALCAPADQSKAWAQDKKLILRLLSGVEAVNSIVALLSVDFHALEQDARKEQQLRHKAGGSNGESMLVSQLQRGLTLDFEHSDPLHRLRLALSELLAIMNKVTDSNGEFFLKSSELFESSVYLDELADVLCILQAELPSLLPIVDVAEALLHVRNGDWFLCLLVANVPDSFNEVCRGLIKSGERQDEESVGGRRRTEALRQLCQMHPTQALNIRAMVVEECHLPGLGVALTLDYKPDSGDEAVSLLVSFVSGLLLGTNSKVRTWFSMFIRNGQQRKRESSSVLWQMRRQLLLELVAILPRSRSTHVPNDSEGDSARGRGGGGARGYSGLREEHVVKASALLRLYCALMGIAGLRPTDEEAEQLLQLMTSRPPATPAGVRFVSLAFCKLLAFPTLVSTPEQEQLMVMWLSWMIKEEEYFESAAGVSASFGEMLLLVAMYFHSNQLSAIIELVCSTLGMKIAIKPSSLSKMKTIFTQEIFTEQVVTAHAVRVPVTNNLSANITGFLPVHCIYQLLRSRAFTKHKVSIKDWIFRQLCESSTPLHTQLLPLIDVYINSILTPASKANPEATNQPITEQEILNVFQGVTGGEGGRGRSRFSITAQLLILYYILSYEEALLANTKALAQMQKKPRSYSAALMDQIPIKYLIGQAQGLQKELGGLHSALLRLLATNYPHLCMVEDWLQEEEVTGTLPLLRRILLTSPTCPYTHTQLQEAFQKLPSSQTRLMEMLGHLTLLSPSDLIPYAEALTASMGLLLEEGVPRKVLQMLNRLWLVLNTVMPRRLWVITVNALQPCVKLLRKPRYTQNDLMVDPIIVLRCDPRVFRCPPLMDITLHMLNGYLLASKAYLNAHLKEMADMERQTQTISNLGLSGQQADTPEVTREELKNALLSAQDSAAVQILLEVCLPTAGEEQGPGSGGDSLLHRMRGNKAKSSGDVTAAMEEEEEEEEEEGGLLSNLREVQCLICCLLHQMFIADPNIAKLVHFQGYPQALLPLTVAGIPSIHICLDFIPELLAQPQLEKQIFAIQLLSHLCTQYALPKSLSVARLAVSVMGTLLTVLTRERRYSFFMPTLPCLVSFCQAFPPLYEDVFALLVQVGQVCAADVATEERDIDPLIARLQYLKEKPQDAVSILGLSKHTSPKRASFALWGTDPDVQLCYQIETTFMDIIQASVQTDQ</sequence>
<dbReference type="Proteomes" id="UP000515152">
    <property type="component" value="Chromosome 16"/>
</dbReference>
<feature type="region of interest" description="Disordered" evidence="4">
    <location>
        <begin position="949"/>
        <end position="992"/>
    </location>
</feature>
<name>A0A6P3VX03_CLUHA</name>
<feature type="region of interest" description="Disordered" evidence="4">
    <location>
        <begin position="346"/>
        <end position="367"/>
    </location>
</feature>
<keyword evidence="3" id="KW-0539">Nucleus</keyword>
<dbReference type="PANTHER" id="PTHR28608:SF1">
    <property type="entry name" value="INTEGRATOR COMPLEX SUBUNIT 2"/>
    <property type="match status" value="1"/>
</dbReference>
<dbReference type="RefSeq" id="XP_012683497.2">
    <property type="nucleotide sequence ID" value="XM_012828043.3"/>
</dbReference>
<organism evidence="5 6">
    <name type="scientific">Clupea harengus</name>
    <name type="common">Atlantic herring</name>
    <dbReference type="NCBI Taxonomy" id="7950"/>
    <lineage>
        <taxon>Eukaryota</taxon>
        <taxon>Metazoa</taxon>
        <taxon>Chordata</taxon>
        <taxon>Craniata</taxon>
        <taxon>Vertebrata</taxon>
        <taxon>Euteleostomi</taxon>
        <taxon>Actinopterygii</taxon>
        <taxon>Neopterygii</taxon>
        <taxon>Teleostei</taxon>
        <taxon>Clupei</taxon>
        <taxon>Clupeiformes</taxon>
        <taxon>Clupeoidei</taxon>
        <taxon>Clupeidae</taxon>
        <taxon>Clupea</taxon>
    </lineage>
</organism>
<dbReference type="GO" id="GO:0034472">
    <property type="term" value="P:snRNA 3'-end processing"/>
    <property type="evidence" value="ECO:0007669"/>
    <property type="project" value="TreeGrafter"/>
</dbReference>
<accession>A0A6P3VX03</accession>
<dbReference type="InterPro" id="IPR016024">
    <property type="entry name" value="ARM-type_fold"/>
</dbReference>
<dbReference type="GeneID" id="105900697"/>
<dbReference type="Pfam" id="PF14750">
    <property type="entry name" value="INTS2"/>
    <property type="match status" value="1"/>
</dbReference>
<dbReference type="GO" id="GO:0032039">
    <property type="term" value="C:integrator complex"/>
    <property type="evidence" value="ECO:0007669"/>
    <property type="project" value="InterPro"/>
</dbReference>
<evidence type="ECO:0000256" key="3">
    <source>
        <dbReference type="ARBA" id="ARBA00023242"/>
    </source>
</evidence>
<dbReference type="InterPro" id="IPR029321">
    <property type="entry name" value="INTS2"/>
</dbReference>
<keyword evidence="5" id="KW-1185">Reference proteome</keyword>
<evidence type="ECO:0000313" key="6">
    <source>
        <dbReference type="RefSeq" id="XP_012683497.2"/>
    </source>
</evidence>
<proteinExistence type="inferred from homology"/>
<dbReference type="CTD" id="57508"/>
<feature type="compositionally biased region" description="Acidic residues" evidence="4">
    <location>
        <begin position="980"/>
        <end position="991"/>
    </location>
</feature>
<dbReference type="SUPFAM" id="SSF48371">
    <property type="entry name" value="ARM repeat"/>
    <property type="match status" value="1"/>
</dbReference>
<protein>
    <submittedName>
        <fullName evidence="6">Integrator complex subunit 2</fullName>
    </submittedName>
</protein>